<dbReference type="PANTHER" id="PTHR42053:SF1">
    <property type="match status" value="1"/>
</dbReference>
<sequence>MATRAQSACPAPCLESFPIHSLDSSVAPARKRRCSAMASATATATMAAAGFDKRASTSSSSLQTPGSASFPSELRSPLAGSPGFLKREHDLKTPITPPSAYLDFLKSMSPAVLSPAPTSTSASFSFNDKPACKLADVPTEKSSMTPPNSQPSLSRNTSYDSNSSTSSSTTDRSSISINSTPANISRIRPESPRITIPPSPFVKPGPRSARTPRRLQIPQSPFSPAPPSAHSISSPYQSTPLSAAPWSASFSPRDVDTEANGKPGRMSVRQVVTRTVTYCRTPLEPAPKGKRRKIEGSSLASKASLESSTIKLEKVEEKEATPEETTSEAASSPPTEPTKDA</sequence>
<organism evidence="2 3">
    <name type="scientific">Acrodontium crateriforme</name>
    <dbReference type="NCBI Taxonomy" id="150365"/>
    <lineage>
        <taxon>Eukaryota</taxon>
        <taxon>Fungi</taxon>
        <taxon>Dikarya</taxon>
        <taxon>Ascomycota</taxon>
        <taxon>Pezizomycotina</taxon>
        <taxon>Dothideomycetes</taxon>
        <taxon>Dothideomycetidae</taxon>
        <taxon>Mycosphaerellales</taxon>
        <taxon>Teratosphaeriaceae</taxon>
        <taxon>Acrodontium</taxon>
    </lineage>
</organism>
<feature type="compositionally biased region" description="Low complexity" evidence="1">
    <location>
        <begin position="56"/>
        <end position="69"/>
    </location>
</feature>
<keyword evidence="3" id="KW-1185">Reference proteome</keyword>
<dbReference type="PANTHER" id="PTHR42053">
    <property type="match status" value="1"/>
</dbReference>
<protein>
    <submittedName>
        <fullName evidence="2">Uncharacterized protein</fullName>
    </submittedName>
</protein>
<dbReference type="Proteomes" id="UP001303373">
    <property type="component" value="Chromosome 11"/>
</dbReference>
<feature type="compositionally biased region" description="Low complexity" evidence="1">
    <location>
        <begin position="154"/>
        <end position="180"/>
    </location>
</feature>
<dbReference type="AlphaFoldDB" id="A0AAQ3MAB6"/>
<name>A0AAQ3MAB6_9PEZI</name>
<feature type="compositionally biased region" description="Basic and acidic residues" evidence="1">
    <location>
        <begin position="311"/>
        <end position="321"/>
    </location>
</feature>
<feature type="region of interest" description="Disordered" evidence="1">
    <location>
        <begin position="136"/>
        <end position="265"/>
    </location>
</feature>
<feature type="region of interest" description="Disordered" evidence="1">
    <location>
        <begin position="280"/>
        <end position="341"/>
    </location>
</feature>
<evidence type="ECO:0000313" key="3">
    <source>
        <dbReference type="Proteomes" id="UP001303373"/>
    </source>
</evidence>
<reference evidence="2 3" key="1">
    <citation type="submission" date="2023-11" db="EMBL/GenBank/DDBJ databases">
        <title>An acidophilic fungus is an integral part of prey digestion in a carnivorous sundew plant.</title>
        <authorList>
            <person name="Tsai I.J."/>
        </authorList>
    </citation>
    <scope>NUCLEOTIDE SEQUENCE [LARGE SCALE GENOMIC DNA]</scope>
    <source>
        <strain evidence="2">169a</strain>
    </source>
</reference>
<evidence type="ECO:0000313" key="2">
    <source>
        <dbReference type="EMBL" id="WPH03693.1"/>
    </source>
</evidence>
<gene>
    <name evidence="2" type="ORF">R9X50_00657600</name>
</gene>
<feature type="compositionally biased region" description="Polar residues" evidence="1">
    <location>
        <begin position="140"/>
        <end position="153"/>
    </location>
</feature>
<feature type="region of interest" description="Disordered" evidence="1">
    <location>
        <begin position="52"/>
        <end position="92"/>
    </location>
</feature>
<feature type="compositionally biased region" description="Low complexity" evidence="1">
    <location>
        <begin position="323"/>
        <end position="333"/>
    </location>
</feature>
<proteinExistence type="predicted"/>
<evidence type="ECO:0000256" key="1">
    <source>
        <dbReference type="SAM" id="MobiDB-lite"/>
    </source>
</evidence>
<dbReference type="EMBL" id="CP138590">
    <property type="protein sequence ID" value="WPH03693.1"/>
    <property type="molecule type" value="Genomic_DNA"/>
</dbReference>
<accession>A0AAQ3MAB6</accession>
<feature type="compositionally biased region" description="Low complexity" evidence="1">
    <location>
        <begin position="297"/>
        <end position="308"/>
    </location>
</feature>